<dbReference type="EMBL" id="NNAY01000172">
    <property type="protein sequence ID" value="OXU30328.1"/>
    <property type="molecule type" value="Genomic_DNA"/>
</dbReference>
<protein>
    <recommendedName>
        <fullName evidence="6">Threonine aspartase 1</fullName>
    </recommendedName>
</protein>
<dbReference type="InterPro" id="IPR037464">
    <property type="entry name" value="Taspase1"/>
</dbReference>
<dbReference type="FunFam" id="3.60.20.30:FF:000006">
    <property type="entry name" value="Threonine aspartase"/>
    <property type="match status" value="1"/>
</dbReference>
<evidence type="ECO:0000313" key="5">
    <source>
        <dbReference type="Proteomes" id="UP000215335"/>
    </source>
</evidence>
<evidence type="ECO:0000313" key="4">
    <source>
        <dbReference type="EMBL" id="OXU30328.1"/>
    </source>
</evidence>
<dbReference type="OrthoDB" id="77601at2759"/>
<organism evidence="4 5">
    <name type="scientific">Trichomalopsis sarcophagae</name>
    <dbReference type="NCBI Taxonomy" id="543379"/>
    <lineage>
        <taxon>Eukaryota</taxon>
        <taxon>Metazoa</taxon>
        <taxon>Ecdysozoa</taxon>
        <taxon>Arthropoda</taxon>
        <taxon>Hexapoda</taxon>
        <taxon>Insecta</taxon>
        <taxon>Pterygota</taxon>
        <taxon>Neoptera</taxon>
        <taxon>Endopterygota</taxon>
        <taxon>Hymenoptera</taxon>
        <taxon>Apocrita</taxon>
        <taxon>Proctotrupomorpha</taxon>
        <taxon>Chalcidoidea</taxon>
        <taxon>Pteromalidae</taxon>
        <taxon>Pteromalinae</taxon>
        <taxon>Trichomalopsis</taxon>
    </lineage>
</organism>
<proteinExistence type="inferred from homology"/>
<evidence type="ECO:0000256" key="3">
    <source>
        <dbReference type="PIRSR" id="PIRSR600246-3"/>
    </source>
</evidence>
<dbReference type="Pfam" id="PF01112">
    <property type="entry name" value="Asparaginase_2"/>
    <property type="match status" value="1"/>
</dbReference>
<evidence type="ECO:0008006" key="6">
    <source>
        <dbReference type="Google" id="ProtNLM"/>
    </source>
</evidence>
<dbReference type="PANTHER" id="PTHR10188:SF8">
    <property type="entry name" value="THREONINE ASPARTASE 1"/>
    <property type="match status" value="1"/>
</dbReference>
<name>A0A232FIN6_9HYME</name>
<dbReference type="InterPro" id="IPR000246">
    <property type="entry name" value="Peptidase_T2"/>
</dbReference>
<dbReference type="AlphaFoldDB" id="A0A232FIN6"/>
<sequence>MNKSSAGFIAVHLGAGQHSTVLKEKYQKLSKEACEKGIESLKQSKNVLDAVVDAVIVLEDSQLTNAGYGSNLTYEGNVECDASIMDGATLHYGGVGAITGVKNPIEVAKLLCQYQTVDIGHGRVPPSFLVGSGALTWAKEMGIKSVPPENLISVKAQKVYKHYKRKVENDTIEIGQQLKRRLDTVGAVCIDQYGNVASACSSGGIILKYPGRVGQAGVWGCGVWASKGSISVGTSTSGCGEHLIKTTLARTIAESIEQTDCPTRSLHDTMHSNFLDSRFLKDLNEKYGGVLAIRYSAEDGCGDFLWSHTTNSMIIGYMNSNDKSAKSRMSILSPPDVGKKAIIEGILFKLQEPNECK</sequence>
<dbReference type="GO" id="GO:0051604">
    <property type="term" value="P:protein maturation"/>
    <property type="evidence" value="ECO:0007669"/>
    <property type="project" value="TreeGrafter"/>
</dbReference>
<dbReference type="Gene3D" id="3.60.20.30">
    <property type="entry name" value="(Glycosyl)asparaginase"/>
    <property type="match status" value="1"/>
</dbReference>
<dbReference type="SUPFAM" id="SSF56235">
    <property type="entry name" value="N-terminal nucleophile aminohydrolases (Ntn hydrolases)"/>
    <property type="match status" value="1"/>
</dbReference>
<reference evidence="4 5" key="1">
    <citation type="journal article" date="2017" name="Curr. Biol.">
        <title>The Evolution of Venom by Co-option of Single-Copy Genes.</title>
        <authorList>
            <person name="Martinson E.O."/>
            <person name="Mrinalini"/>
            <person name="Kelkar Y.D."/>
            <person name="Chang C.H."/>
            <person name="Werren J.H."/>
        </authorList>
    </citation>
    <scope>NUCLEOTIDE SEQUENCE [LARGE SCALE GENOMIC DNA]</scope>
    <source>
        <strain evidence="4 5">Alberta</strain>
        <tissue evidence="4">Whole body</tissue>
    </source>
</reference>
<dbReference type="InterPro" id="IPR029055">
    <property type="entry name" value="Ntn_hydrolases_N"/>
</dbReference>
<dbReference type="CDD" id="cd04514">
    <property type="entry name" value="Taspase1_like"/>
    <property type="match status" value="1"/>
</dbReference>
<accession>A0A232FIN6</accession>
<feature type="site" description="Cleavage; by autolysis" evidence="3">
    <location>
        <begin position="183"/>
        <end position="184"/>
    </location>
</feature>
<comment type="caution">
    <text evidence="4">The sequence shown here is derived from an EMBL/GenBank/DDBJ whole genome shotgun (WGS) entry which is preliminary data.</text>
</comment>
<dbReference type="Proteomes" id="UP000215335">
    <property type="component" value="Unassembled WGS sequence"/>
</dbReference>
<dbReference type="PANTHER" id="PTHR10188">
    <property type="entry name" value="L-ASPARAGINASE"/>
    <property type="match status" value="1"/>
</dbReference>
<dbReference type="GO" id="GO:0005737">
    <property type="term" value="C:cytoplasm"/>
    <property type="evidence" value="ECO:0007669"/>
    <property type="project" value="TreeGrafter"/>
</dbReference>
<keyword evidence="5" id="KW-1185">Reference proteome</keyword>
<comment type="similarity">
    <text evidence="1">Belongs to the Ntn-hydrolase family.</text>
</comment>
<dbReference type="GO" id="GO:0004298">
    <property type="term" value="F:threonine-type endopeptidase activity"/>
    <property type="evidence" value="ECO:0007669"/>
    <property type="project" value="InterPro"/>
</dbReference>
<gene>
    <name evidence="4" type="ORF">TSAR_014925</name>
</gene>
<dbReference type="STRING" id="543379.A0A232FIN6"/>
<evidence type="ECO:0000256" key="1">
    <source>
        <dbReference type="ARBA" id="ARBA00010872"/>
    </source>
</evidence>
<feature type="active site" description="Nucleophile" evidence="2">
    <location>
        <position position="184"/>
    </location>
</feature>
<evidence type="ECO:0000256" key="2">
    <source>
        <dbReference type="PIRSR" id="PIRSR600246-1"/>
    </source>
</evidence>